<dbReference type="GO" id="GO:0017025">
    <property type="term" value="F:TBP-class protein binding"/>
    <property type="evidence" value="ECO:0007669"/>
    <property type="project" value="InterPro"/>
</dbReference>
<evidence type="ECO:0000256" key="2">
    <source>
        <dbReference type="ARBA" id="ARBA00022771"/>
    </source>
</evidence>
<keyword evidence="5" id="KW-0804">Transcription</keyword>
<evidence type="ECO:0000256" key="3">
    <source>
        <dbReference type="ARBA" id="ARBA00022833"/>
    </source>
</evidence>
<evidence type="ECO:0000256" key="5">
    <source>
        <dbReference type="ARBA" id="ARBA00023163"/>
    </source>
</evidence>
<dbReference type="Gene3D" id="1.10.472.170">
    <property type="match status" value="1"/>
</dbReference>
<sequence>MATTEHFERTFDEESGRTIQTTECPECDGRLITDGGETRCTDCGLVVEGCRVDRRGPRTFADDDTNRERTGAPITEARHDRGLSTEIGYKFDGNGNALSGQKRRQLTRLRREHTRAKWRSKAERNLSHGCGEIARMVGALDLERAHREQASALFRSAQDEGLLPGRSIEAFATASVYAVCRCTGATRTRGEVASVAQVGRERVITAYDVLNEQLNLPTPPQRPREYIPALASAMDVPSETEGDARSLAERAWDAGESIGVHPSGFAAACLEVACRDDDVEIMQIALAEAADVTPVTVRAHRDRIEEARSGWC</sequence>
<dbReference type="Gene3D" id="1.10.472.10">
    <property type="entry name" value="Cyclin-like"/>
    <property type="match status" value="1"/>
</dbReference>
<organism evidence="8 9">
    <name type="scientific">Halosimplex litoreum</name>
    <dbReference type="NCBI Taxonomy" id="1198301"/>
    <lineage>
        <taxon>Archaea</taxon>
        <taxon>Methanobacteriati</taxon>
        <taxon>Methanobacteriota</taxon>
        <taxon>Stenosarchaea group</taxon>
        <taxon>Halobacteria</taxon>
        <taxon>Halobacteriales</taxon>
        <taxon>Haloarculaceae</taxon>
        <taxon>Halosimplex</taxon>
    </lineage>
</organism>
<dbReference type="GeneID" id="96090760"/>
<evidence type="ECO:0000256" key="6">
    <source>
        <dbReference type="PROSITE-ProRule" id="PRU00469"/>
    </source>
</evidence>
<evidence type="ECO:0000313" key="8">
    <source>
        <dbReference type="EMBL" id="QPV61590.1"/>
    </source>
</evidence>
<dbReference type="PANTHER" id="PTHR11618:SF13">
    <property type="entry name" value="TRANSCRIPTION INITIATION FACTOR IIB"/>
    <property type="match status" value="1"/>
</dbReference>
<dbReference type="GO" id="GO:0097550">
    <property type="term" value="C:transcription preinitiation complex"/>
    <property type="evidence" value="ECO:0007669"/>
    <property type="project" value="TreeGrafter"/>
</dbReference>
<reference evidence="8 9" key="1">
    <citation type="submission" date="2020-12" db="EMBL/GenBank/DDBJ databases">
        <title>Halosimplex halophilum sp. nov. and Halosimplex salinum sp. nov., two new members of the genus Halosimplex.</title>
        <authorList>
            <person name="Cui H.L."/>
        </authorList>
    </citation>
    <scope>NUCLEOTIDE SEQUENCE [LARGE SCALE GENOMIC DNA]</scope>
    <source>
        <strain evidence="8 9">YGH94</strain>
    </source>
</reference>
<dbReference type="Proteomes" id="UP000595001">
    <property type="component" value="Chromosome"/>
</dbReference>
<dbReference type="PROSITE" id="PS51134">
    <property type="entry name" value="ZF_TFIIB"/>
    <property type="match status" value="1"/>
</dbReference>
<dbReference type="GO" id="GO:0070897">
    <property type="term" value="P:transcription preinitiation complex assembly"/>
    <property type="evidence" value="ECO:0007669"/>
    <property type="project" value="InterPro"/>
</dbReference>
<keyword evidence="2 6" id="KW-0863">Zinc-finger</keyword>
<dbReference type="PRINTS" id="PR00685">
    <property type="entry name" value="TIFACTORIIB"/>
</dbReference>
<dbReference type="GO" id="GO:0008270">
    <property type="term" value="F:zinc ion binding"/>
    <property type="evidence" value="ECO:0007669"/>
    <property type="project" value="UniProtKB-KW"/>
</dbReference>
<keyword evidence="4" id="KW-0805">Transcription regulation</keyword>
<dbReference type="InterPro" id="IPR036915">
    <property type="entry name" value="Cyclin-like_sf"/>
</dbReference>
<dbReference type="PANTHER" id="PTHR11618">
    <property type="entry name" value="TRANSCRIPTION INITIATION FACTOR IIB-RELATED"/>
    <property type="match status" value="1"/>
</dbReference>
<dbReference type="KEGG" id="hlt:I7X12_12555"/>
<dbReference type="SUPFAM" id="SSF47954">
    <property type="entry name" value="Cyclin-like"/>
    <property type="match status" value="2"/>
</dbReference>
<keyword evidence="1" id="KW-0677">Repeat</keyword>
<protein>
    <submittedName>
        <fullName evidence="8">Transcription initiation factor IIB family protein</fullName>
    </submittedName>
</protein>
<evidence type="ECO:0000259" key="7">
    <source>
        <dbReference type="PROSITE" id="PS51134"/>
    </source>
</evidence>
<dbReference type="InterPro" id="IPR000812">
    <property type="entry name" value="TFIIB"/>
</dbReference>
<gene>
    <name evidence="8" type="ORF">I7X12_12555</name>
</gene>
<dbReference type="EMBL" id="CP065856">
    <property type="protein sequence ID" value="QPV61590.1"/>
    <property type="molecule type" value="Genomic_DNA"/>
</dbReference>
<keyword evidence="9" id="KW-1185">Reference proteome</keyword>
<accession>A0A7T3KUC0</accession>
<proteinExistence type="predicted"/>
<dbReference type="Pfam" id="PF00382">
    <property type="entry name" value="TFIIB"/>
    <property type="match status" value="2"/>
</dbReference>
<evidence type="ECO:0000313" key="9">
    <source>
        <dbReference type="Proteomes" id="UP000595001"/>
    </source>
</evidence>
<dbReference type="InterPro" id="IPR013150">
    <property type="entry name" value="TFIIB_cyclin"/>
</dbReference>
<dbReference type="InterPro" id="IPR013137">
    <property type="entry name" value="Znf_TFIIB"/>
</dbReference>
<dbReference type="OrthoDB" id="7429at2157"/>
<keyword evidence="3" id="KW-0862">Zinc</keyword>
<keyword evidence="2 6" id="KW-0479">Metal-binding</keyword>
<evidence type="ECO:0000256" key="4">
    <source>
        <dbReference type="ARBA" id="ARBA00023015"/>
    </source>
</evidence>
<dbReference type="AlphaFoldDB" id="A0A7T3KUC0"/>
<feature type="domain" description="TFIIB-type" evidence="7">
    <location>
        <begin position="20"/>
        <end position="48"/>
    </location>
</feature>
<evidence type="ECO:0000256" key="1">
    <source>
        <dbReference type="ARBA" id="ARBA00022737"/>
    </source>
</evidence>
<name>A0A7T3KUC0_9EURY</name>
<dbReference type="RefSeq" id="WP_198060420.1">
    <property type="nucleotide sequence ID" value="NZ_CP065856.1"/>
</dbReference>